<evidence type="ECO:0000313" key="1">
    <source>
        <dbReference type="EMBL" id="KKL88481.1"/>
    </source>
</evidence>
<accession>A0A0F9GD89</accession>
<sequence>MTLIDSIEKVLEEDDRLKNTRDSFQSWIYLTKVAREIGINIIIDFKTLKGKPSPESIIKERRDVLNSPKFKERFSHLRDKFVPEENMTYES</sequence>
<dbReference type="EMBL" id="LAZR01020553">
    <property type="protein sequence ID" value="KKL88481.1"/>
    <property type="molecule type" value="Genomic_DNA"/>
</dbReference>
<proteinExistence type="predicted"/>
<name>A0A0F9GD89_9ZZZZ</name>
<protein>
    <submittedName>
        <fullName evidence="1">Uncharacterized protein</fullName>
    </submittedName>
</protein>
<gene>
    <name evidence="1" type="ORF">LCGC14_1924290</name>
</gene>
<dbReference type="AlphaFoldDB" id="A0A0F9GD89"/>
<reference evidence="1" key="1">
    <citation type="journal article" date="2015" name="Nature">
        <title>Complex archaea that bridge the gap between prokaryotes and eukaryotes.</title>
        <authorList>
            <person name="Spang A."/>
            <person name="Saw J.H."/>
            <person name="Jorgensen S.L."/>
            <person name="Zaremba-Niedzwiedzka K."/>
            <person name="Martijn J."/>
            <person name="Lind A.E."/>
            <person name="van Eijk R."/>
            <person name="Schleper C."/>
            <person name="Guy L."/>
            <person name="Ettema T.J."/>
        </authorList>
    </citation>
    <scope>NUCLEOTIDE SEQUENCE</scope>
</reference>
<comment type="caution">
    <text evidence="1">The sequence shown here is derived from an EMBL/GenBank/DDBJ whole genome shotgun (WGS) entry which is preliminary data.</text>
</comment>
<organism evidence="1">
    <name type="scientific">marine sediment metagenome</name>
    <dbReference type="NCBI Taxonomy" id="412755"/>
    <lineage>
        <taxon>unclassified sequences</taxon>
        <taxon>metagenomes</taxon>
        <taxon>ecological metagenomes</taxon>
    </lineage>
</organism>